<protein>
    <submittedName>
        <fullName evidence="2">Uncharacterized protein</fullName>
    </submittedName>
</protein>
<proteinExistence type="predicted"/>
<dbReference type="RefSeq" id="XP_025595365.1">
    <property type="nucleotide sequence ID" value="XM_025739232.1"/>
</dbReference>
<keyword evidence="3" id="KW-1185">Reference proteome</keyword>
<feature type="compositionally biased region" description="Basic residues" evidence="1">
    <location>
        <begin position="42"/>
        <end position="58"/>
    </location>
</feature>
<dbReference type="Proteomes" id="UP000245946">
    <property type="component" value="Unassembled WGS sequence"/>
</dbReference>
<dbReference type="EMBL" id="KZ819307">
    <property type="protein sequence ID" value="PWN95086.1"/>
    <property type="molecule type" value="Genomic_DNA"/>
</dbReference>
<sequence>MLTQRRDGTICVCCVSACRLRSAPRACSMPRAPQRRMSGVFVHHRPSSRRSVSSRRSRSASSRPSLAERSPSQDRGQQRLALSLLATALDKTPAASASQRLPPFMPLRLLLPRAEGDGRALPCCGSGSPSRFRARTSVARPRGRRTSRGATLHIRCEASAARPRARSSSPCASAVCTLLRIRDPPRPSRSLAQAVAWVAATLNVSARRKRLATVPAAARLVLASR</sequence>
<gene>
    <name evidence="2" type="ORF">FA09DRAFT_159809</name>
</gene>
<evidence type="ECO:0000256" key="1">
    <source>
        <dbReference type="SAM" id="MobiDB-lite"/>
    </source>
</evidence>
<organism evidence="2 3">
    <name type="scientific">Tilletiopsis washingtonensis</name>
    <dbReference type="NCBI Taxonomy" id="58919"/>
    <lineage>
        <taxon>Eukaryota</taxon>
        <taxon>Fungi</taxon>
        <taxon>Dikarya</taxon>
        <taxon>Basidiomycota</taxon>
        <taxon>Ustilaginomycotina</taxon>
        <taxon>Exobasidiomycetes</taxon>
        <taxon>Entylomatales</taxon>
        <taxon>Entylomatales incertae sedis</taxon>
        <taxon>Tilletiopsis</taxon>
    </lineage>
</organism>
<dbReference type="AlphaFoldDB" id="A0A316Z158"/>
<accession>A0A316Z158</accession>
<name>A0A316Z158_9BASI</name>
<evidence type="ECO:0000313" key="2">
    <source>
        <dbReference type="EMBL" id="PWN95086.1"/>
    </source>
</evidence>
<feature type="compositionally biased region" description="Low complexity" evidence="1">
    <location>
        <begin position="59"/>
        <end position="70"/>
    </location>
</feature>
<feature type="region of interest" description="Disordered" evidence="1">
    <location>
        <begin position="27"/>
        <end position="77"/>
    </location>
</feature>
<feature type="region of interest" description="Disordered" evidence="1">
    <location>
        <begin position="120"/>
        <end position="148"/>
    </location>
</feature>
<evidence type="ECO:0000313" key="3">
    <source>
        <dbReference type="Proteomes" id="UP000245946"/>
    </source>
</evidence>
<dbReference type="GeneID" id="37266778"/>
<reference evidence="2 3" key="1">
    <citation type="journal article" date="2018" name="Mol. Biol. Evol.">
        <title>Broad Genomic Sampling Reveals a Smut Pathogenic Ancestry of the Fungal Clade Ustilaginomycotina.</title>
        <authorList>
            <person name="Kijpornyongpan T."/>
            <person name="Mondo S.J."/>
            <person name="Barry K."/>
            <person name="Sandor L."/>
            <person name="Lee J."/>
            <person name="Lipzen A."/>
            <person name="Pangilinan J."/>
            <person name="LaButti K."/>
            <person name="Hainaut M."/>
            <person name="Henrissat B."/>
            <person name="Grigoriev I.V."/>
            <person name="Spatafora J.W."/>
            <person name="Aime M.C."/>
        </authorList>
    </citation>
    <scope>NUCLEOTIDE SEQUENCE [LARGE SCALE GENOMIC DNA]</scope>
    <source>
        <strain evidence="2 3">MCA 4186</strain>
    </source>
</reference>